<keyword evidence="1" id="KW-0238">DNA-binding</keyword>
<dbReference type="InterPro" id="IPR013430">
    <property type="entry name" value="Toxin_antidote_HigA"/>
</dbReference>
<comment type="caution">
    <text evidence="3">The sequence shown here is derived from an EMBL/GenBank/DDBJ whole genome shotgun (WGS) entry which is preliminary data.</text>
</comment>
<feature type="domain" description="HTH cro/C1-type" evidence="2">
    <location>
        <begin position="18"/>
        <end position="72"/>
    </location>
</feature>
<sequence length="369" mass="42527">MLKVSSEKSIAFHPGYYVKQYLVDQNMNQRELADRLNTTEKKISELVNGHILLDDKLIAGLSLALGTSTTLWKNLNEKYLTTKRQVEQEQQLEQERIIQRQIDYKFWQDLGLVKATRNSDEKSMALKRFLHVSNLEVLEKRDFLVQYKTAVTDVKNINVINANAWVQTALNLGKREAVDTIDLDKLKSALPEIKAMTMMSPTEFMPRLQTIFNKSGVAFVMMPNLKNCGINGAVKWLDKEKVLLAINNRRKYADIFWFALFHEIRHIFQQKKGHIIVSTDKHIGIASSLNLDELEKDADSFARDFLIPQEAYKKFVQTFDFSGAAVETFAQKIHVHPGIVVGRLQRDRLVKFSQLNQLRQKYQAISPTV</sequence>
<dbReference type="SMART" id="SM00530">
    <property type="entry name" value="HTH_XRE"/>
    <property type="match status" value="1"/>
</dbReference>
<dbReference type="CDD" id="cd00093">
    <property type="entry name" value="HTH_XRE"/>
    <property type="match status" value="1"/>
</dbReference>
<protein>
    <submittedName>
        <fullName evidence="3">ImmA/IrrE family metallo-endopeptidase</fullName>
    </submittedName>
</protein>
<evidence type="ECO:0000256" key="1">
    <source>
        <dbReference type="ARBA" id="ARBA00023125"/>
    </source>
</evidence>
<evidence type="ECO:0000313" key="4">
    <source>
        <dbReference type="Proteomes" id="UP001596283"/>
    </source>
</evidence>
<reference evidence="4" key="1">
    <citation type="journal article" date="2019" name="Int. J. Syst. Evol. Microbiol.">
        <title>The Global Catalogue of Microorganisms (GCM) 10K type strain sequencing project: providing services to taxonomists for standard genome sequencing and annotation.</title>
        <authorList>
            <consortium name="The Broad Institute Genomics Platform"/>
            <consortium name="The Broad Institute Genome Sequencing Center for Infectious Disease"/>
            <person name="Wu L."/>
            <person name="Ma J."/>
        </authorList>
    </citation>
    <scope>NUCLEOTIDE SEQUENCE [LARGE SCALE GENOMIC DNA]</scope>
    <source>
        <strain evidence="4">CCM 8908</strain>
    </source>
</reference>
<dbReference type="PANTHER" id="PTHR36924:SF1">
    <property type="entry name" value="ANTITOXIN HIGA-1"/>
    <property type="match status" value="1"/>
</dbReference>
<dbReference type="PROSITE" id="PS50943">
    <property type="entry name" value="HTH_CROC1"/>
    <property type="match status" value="1"/>
</dbReference>
<evidence type="ECO:0000259" key="2">
    <source>
        <dbReference type="PROSITE" id="PS50943"/>
    </source>
</evidence>
<dbReference type="Proteomes" id="UP001596283">
    <property type="component" value="Unassembled WGS sequence"/>
</dbReference>
<dbReference type="RefSeq" id="WP_164510511.1">
    <property type="nucleotide sequence ID" value="NZ_JBHSSI010000034.1"/>
</dbReference>
<dbReference type="SUPFAM" id="SSF47413">
    <property type="entry name" value="lambda repressor-like DNA-binding domains"/>
    <property type="match status" value="1"/>
</dbReference>
<accession>A0ABW1TFE8</accession>
<dbReference type="Gene3D" id="1.10.260.40">
    <property type="entry name" value="lambda repressor-like DNA-binding domains"/>
    <property type="match status" value="1"/>
</dbReference>
<proteinExistence type="predicted"/>
<organism evidence="3 4">
    <name type="scientific">Levilactobacillus fujinensis</name>
    <dbReference type="NCBI Taxonomy" id="2486024"/>
    <lineage>
        <taxon>Bacteria</taxon>
        <taxon>Bacillati</taxon>
        <taxon>Bacillota</taxon>
        <taxon>Bacilli</taxon>
        <taxon>Lactobacillales</taxon>
        <taxon>Lactobacillaceae</taxon>
        <taxon>Levilactobacillus</taxon>
    </lineage>
</organism>
<name>A0ABW1TFE8_9LACO</name>
<dbReference type="InterPro" id="IPR010982">
    <property type="entry name" value="Lambda_DNA-bd_dom_sf"/>
</dbReference>
<dbReference type="PANTHER" id="PTHR36924">
    <property type="entry name" value="ANTITOXIN HIGA-1"/>
    <property type="match status" value="1"/>
</dbReference>
<evidence type="ECO:0000313" key="3">
    <source>
        <dbReference type="EMBL" id="MFC6260546.1"/>
    </source>
</evidence>
<gene>
    <name evidence="3" type="ORF">ACFP1C_06240</name>
</gene>
<dbReference type="EMBL" id="JBHSSI010000034">
    <property type="protein sequence ID" value="MFC6260546.1"/>
    <property type="molecule type" value="Genomic_DNA"/>
</dbReference>
<keyword evidence="4" id="KW-1185">Reference proteome</keyword>
<dbReference type="InterPro" id="IPR001387">
    <property type="entry name" value="Cro/C1-type_HTH"/>
</dbReference>